<dbReference type="GO" id="GO:0007131">
    <property type="term" value="P:reciprocal meiotic recombination"/>
    <property type="evidence" value="ECO:0007669"/>
    <property type="project" value="TreeGrafter"/>
</dbReference>
<dbReference type="GO" id="GO:0005815">
    <property type="term" value="C:microtubule organizing center"/>
    <property type="evidence" value="ECO:0007669"/>
    <property type="project" value="TreeGrafter"/>
</dbReference>
<comment type="caution">
    <text evidence="4">The sequence shown here is derived from an EMBL/GenBank/DDBJ whole genome shotgun (WGS) entry which is preliminary data.</text>
</comment>
<dbReference type="OrthoDB" id="336321at2759"/>
<dbReference type="Pfam" id="PF08423">
    <property type="entry name" value="Rad51"/>
    <property type="match status" value="1"/>
</dbReference>
<feature type="domain" description="RecA family profile 1" evidence="3">
    <location>
        <begin position="66"/>
        <end position="271"/>
    </location>
</feature>
<proteinExistence type="predicted"/>
<reference evidence="4" key="1">
    <citation type="submission" date="2021-06" db="EMBL/GenBank/DDBJ databases">
        <authorList>
            <person name="Kallberg Y."/>
            <person name="Tangrot J."/>
            <person name="Rosling A."/>
        </authorList>
    </citation>
    <scope>NUCLEOTIDE SEQUENCE</scope>
    <source>
        <strain evidence="4">CL551</strain>
    </source>
</reference>
<dbReference type="GO" id="GO:0042148">
    <property type="term" value="P:DNA strand invasion"/>
    <property type="evidence" value="ECO:0007669"/>
    <property type="project" value="TreeGrafter"/>
</dbReference>
<dbReference type="Proteomes" id="UP000789342">
    <property type="component" value="Unassembled WGS sequence"/>
</dbReference>
<name>A0A9N9EFN7_9GLOM</name>
<comment type="subcellular location">
    <subcellularLocation>
        <location evidence="1">Nucleus</location>
    </subcellularLocation>
</comment>
<keyword evidence="5" id="KW-1185">Reference proteome</keyword>
<evidence type="ECO:0000256" key="2">
    <source>
        <dbReference type="ARBA" id="ARBA00023242"/>
    </source>
</evidence>
<accession>A0A9N9EFN7</accession>
<dbReference type="PANTHER" id="PTHR46457:SF1">
    <property type="entry name" value="DNA REPAIR PROTEIN RAD51 HOMOLOG 4"/>
    <property type="match status" value="1"/>
</dbReference>
<dbReference type="PANTHER" id="PTHR46457">
    <property type="entry name" value="DNA REPAIR PROTEIN RAD51 HOMOLOG 4"/>
    <property type="match status" value="1"/>
</dbReference>
<dbReference type="GO" id="GO:0000724">
    <property type="term" value="P:double-strand break repair via homologous recombination"/>
    <property type="evidence" value="ECO:0007669"/>
    <property type="project" value="TreeGrafter"/>
</dbReference>
<sequence length="409" mass="45360">MTEATSLARIPEEAKILFGEVNVEEYCKKQKISMEAFEKLRRQVIELNKVKPKRGLELLDKLNTRLTNYLSIGCSGINDLLAGGLHLGDITEISGESTTGKTRLCYAATLSTACLNVDNTVLYIDTLNSFSPELMRILFQESDRFVDARDQGMCAENVFRRIRISRNCMDVFAVFSLVEDLRQKLQVKVFATIRNGNTISPTTNLAKFRQSEDSFYSGLKLVVLDSIAPLFLPILGGYADEKANSLMTSLTRMLRDLAREHDIAILVTNSVENSRSTNPMSAFASTTAKPALKTTWTYMPDVTLLLTLGEDIGLKQRVYINQQGSEVSGVPRICEVLRSHTGIIPCGSSVAIRGLQAQFLLIHITGSNGILSNLGIRCDRNGILLLSSSVERKDELINQSFKRNSCDSI</sequence>
<evidence type="ECO:0000256" key="1">
    <source>
        <dbReference type="ARBA" id="ARBA00004123"/>
    </source>
</evidence>
<keyword evidence="2" id="KW-0539">Nucleus</keyword>
<dbReference type="GO" id="GO:0000400">
    <property type="term" value="F:four-way junction DNA binding"/>
    <property type="evidence" value="ECO:0007669"/>
    <property type="project" value="TreeGrafter"/>
</dbReference>
<dbReference type="InterPro" id="IPR013632">
    <property type="entry name" value="Rad51_C"/>
</dbReference>
<dbReference type="AlphaFoldDB" id="A0A9N9EFN7"/>
<gene>
    <name evidence="4" type="ORF">AMORRO_LOCUS11000</name>
</gene>
<dbReference type="Gene3D" id="3.40.50.300">
    <property type="entry name" value="P-loop containing nucleotide triphosphate hydrolases"/>
    <property type="match status" value="1"/>
</dbReference>
<dbReference type="GO" id="GO:0140664">
    <property type="term" value="F:ATP-dependent DNA damage sensor activity"/>
    <property type="evidence" value="ECO:0007669"/>
    <property type="project" value="InterPro"/>
</dbReference>
<dbReference type="GO" id="GO:0000723">
    <property type="term" value="P:telomere maintenance"/>
    <property type="evidence" value="ECO:0007669"/>
    <property type="project" value="TreeGrafter"/>
</dbReference>
<dbReference type="GO" id="GO:0005657">
    <property type="term" value="C:replication fork"/>
    <property type="evidence" value="ECO:0007669"/>
    <property type="project" value="TreeGrafter"/>
</dbReference>
<evidence type="ECO:0000313" key="4">
    <source>
        <dbReference type="EMBL" id="CAG8675301.1"/>
    </source>
</evidence>
<dbReference type="GO" id="GO:0003697">
    <property type="term" value="F:single-stranded DNA binding"/>
    <property type="evidence" value="ECO:0007669"/>
    <property type="project" value="TreeGrafter"/>
</dbReference>
<dbReference type="EMBL" id="CAJVPV010013142">
    <property type="protein sequence ID" value="CAG8675301.1"/>
    <property type="molecule type" value="Genomic_DNA"/>
</dbReference>
<dbReference type="PROSITE" id="PS50162">
    <property type="entry name" value="RECA_2"/>
    <property type="match status" value="1"/>
</dbReference>
<protein>
    <submittedName>
        <fullName evidence="4">2830_t:CDS:1</fullName>
    </submittedName>
</protein>
<dbReference type="SUPFAM" id="SSF52540">
    <property type="entry name" value="P-loop containing nucleoside triphosphate hydrolases"/>
    <property type="match status" value="1"/>
</dbReference>
<organism evidence="4 5">
    <name type="scientific">Acaulospora morrowiae</name>
    <dbReference type="NCBI Taxonomy" id="94023"/>
    <lineage>
        <taxon>Eukaryota</taxon>
        <taxon>Fungi</taxon>
        <taxon>Fungi incertae sedis</taxon>
        <taxon>Mucoromycota</taxon>
        <taxon>Glomeromycotina</taxon>
        <taxon>Glomeromycetes</taxon>
        <taxon>Diversisporales</taxon>
        <taxon>Acaulosporaceae</taxon>
        <taxon>Acaulospora</taxon>
    </lineage>
</organism>
<dbReference type="InterPro" id="IPR020588">
    <property type="entry name" value="RecA_ATP-bd"/>
</dbReference>
<evidence type="ECO:0000259" key="3">
    <source>
        <dbReference type="PROSITE" id="PS50162"/>
    </source>
</evidence>
<dbReference type="GO" id="GO:0033063">
    <property type="term" value="C:Rad51B-Rad51C-Rad51D-XRCC2 complex"/>
    <property type="evidence" value="ECO:0007669"/>
    <property type="project" value="TreeGrafter"/>
</dbReference>
<dbReference type="GO" id="GO:0005524">
    <property type="term" value="F:ATP binding"/>
    <property type="evidence" value="ECO:0007669"/>
    <property type="project" value="InterPro"/>
</dbReference>
<dbReference type="InterPro" id="IPR051988">
    <property type="entry name" value="HRR_RAD51_Paralog"/>
</dbReference>
<evidence type="ECO:0000313" key="5">
    <source>
        <dbReference type="Proteomes" id="UP000789342"/>
    </source>
</evidence>
<dbReference type="InterPro" id="IPR027417">
    <property type="entry name" value="P-loop_NTPase"/>
</dbReference>